<dbReference type="AlphaFoldDB" id="A0AAV7UB03"/>
<comment type="caution">
    <text evidence="1">The sequence shown here is derived from an EMBL/GenBank/DDBJ whole genome shotgun (WGS) entry which is preliminary data.</text>
</comment>
<protein>
    <submittedName>
        <fullName evidence="1">Uncharacterized protein</fullName>
    </submittedName>
</protein>
<proteinExistence type="predicted"/>
<dbReference type="EMBL" id="JANPWB010000005">
    <property type="protein sequence ID" value="KAJ1184898.1"/>
    <property type="molecule type" value="Genomic_DNA"/>
</dbReference>
<keyword evidence="2" id="KW-1185">Reference proteome</keyword>
<evidence type="ECO:0000313" key="1">
    <source>
        <dbReference type="EMBL" id="KAJ1184898.1"/>
    </source>
</evidence>
<evidence type="ECO:0000313" key="2">
    <source>
        <dbReference type="Proteomes" id="UP001066276"/>
    </source>
</evidence>
<reference evidence="1" key="1">
    <citation type="journal article" date="2022" name="bioRxiv">
        <title>Sequencing and chromosome-scale assembly of the giantPleurodeles waltlgenome.</title>
        <authorList>
            <person name="Brown T."/>
            <person name="Elewa A."/>
            <person name="Iarovenko S."/>
            <person name="Subramanian E."/>
            <person name="Araus A.J."/>
            <person name="Petzold A."/>
            <person name="Susuki M."/>
            <person name="Suzuki K.-i.T."/>
            <person name="Hayashi T."/>
            <person name="Toyoda A."/>
            <person name="Oliveira C."/>
            <person name="Osipova E."/>
            <person name="Leigh N.D."/>
            <person name="Simon A."/>
            <person name="Yun M.H."/>
        </authorList>
    </citation>
    <scope>NUCLEOTIDE SEQUENCE</scope>
    <source>
        <strain evidence="1">20211129_DDA</strain>
        <tissue evidence="1">Liver</tissue>
    </source>
</reference>
<dbReference type="Proteomes" id="UP001066276">
    <property type="component" value="Chromosome 3_1"/>
</dbReference>
<sequence length="91" mass="9567">MLWSSLSMQSPSSSVIAGIVIVCGVVDELTDGVIDTLVDGVTGAVIDILLDMLAVNGFVVEATVDGVVDDEDGNEETMLTAVDNDNVLRRR</sequence>
<organism evidence="1 2">
    <name type="scientific">Pleurodeles waltl</name>
    <name type="common">Iberian ribbed newt</name>
    <dbReference type="NCBI Taxonomy" id="8319"/>
    <lineage>
        <taxon>Eukaryota</taxon>
        <taxon>Metazoa</taxon>
        <taxon>Chordata</taxon>
        <taxon>Craniata</taxon>
        <taxon>Vertebrata</taxon>
        <taxon>Euteleostomi</taxon>
        <taxon>Amphibia</taxon>
        <taxon>Batrachia</taxon>
        <taxon>Caudata</taxon>
        <taxon>Salamandroidea</taxon>
        <taxon>Salamandridae</taxon>
        <taxon>Pleurodelinae</taxon>
        <taxon>Pleurodeles</taxon>
    </lineage>
</organism>
<gene>
    <name evidence="1" type="ORF">NDU88_001695</name>
</gene>
<accession>A0AAV7UB03</accession>
<name>A0AAV7UB03_PLEWA</name>